<sequence>GDSYSKSSDGDTWVAHLGRRLRRSEPRVKPSIYNLAFPGATAEYDLVAQVSCFYGMYSTQKASSSRPSFFLQTADTRSGEDVQYVPFSCVNIAVHDLYAKAYARYFVLVEVPPIDRSLQAMGLETSDRVREHVAAHAWNDLLHAQAAECRESAAEASAAMLSSRHLVLARMPNDPEEYEFYEDDTIDEGGRIWLDELHLTSKVDDILAEEIVTLLVQL</sequence>
<name>S8FKE6_FOMSC</name>
<dbReference type="InterPro" id="IPR036514">
    <property type="entry name" value="SGNH_hydro_sf"/>
</dbReference>
<accession>S8FKE6</accession>
<organism evidence="1 2">
    <name type="scientific">Fomitopsis schrenkii</name>
    <name type="common">Brown rot fungus</name>
    <dbReference type="NCBI Taxonomy" id="2126942"/>
    <lineage>
        <taxon>Eukaryota</taxon>
        <taxon>Fungi</taxon>
        <taxon>Dikarya</taxon>
        <taxon>Basidiomycota</taxon>
        <taxon>Agaricomycotina</taxon>
        <taxon>Agaricomycetes</taxon>
        <taxon>Polyporales</taxon>
        <taxon>Fomitopsis</taxon>
    </lineage>
</organism>
<dbReference type="SUPFAM" id="SSF52266">
    <property type="entry name" value="SGNH hydrolase"/>
    <property type="match status" value="1"/>
</dbReference>
<proteinExistence type="predicted"/>
<feature type="non-terminal residue" evidence="1">
    <location>
        <position position="1"/>
    </location>
</feature>
<evidence type="ECO:0000313" key="1">
    <source>
        <dbReference type="EMBL" id="EPT01881.1"/>
    </source>
</evidence>
<dbReference type="EMBL" id="KE504139">
    <property type="protein sequence ID" value="EPT01881.1"/>
    <property type="molecule type" value="Genomic_DNA"/>
</dbReference>
<dbReference type="HOGENOM" id="CLU_015101_4_1_1"/>
<evidence type="ECO:0000313" key="2">
    <source>
        <dbReference type="Proteomes" id="UP000015241"/>
    </source>
</evidence>
<gene>
    <name evidence="1" type="ORF">FOMPIDRAFT_1119564</name>
</gene>
<dbReference type="OrthoDB" id="1600564at2759"/>
<dbReference type="InParanoid" id="S8FKE6"/>
<dbReference type="Gene3D" id="3.40.50.1110">
    <property type="entry name" value="SGNH hydrolase"/>
    <property type="match status" value="1"/>
</dbReference>
<keyword evidence="2" id="KW-1185">Reference proteome</keyword>
<dbReference type="Proteomes" id="UP000015241">
    <property type="component" value="Unassembled WGS sequence"/>
</dbReference>
<protein>
    <submittedName>
        <fullName evidence="1">Uncharacterized protein</fullName>
    </submittedName>
</protein>
<dbReference type="eggNOG" id="ENOG502SQ5E">
    <property type="taxonomic scope" value="Eukaryota"/>
</dbReference>
<dbReference type="AlphaFoldDB" id="S8FKE6"/>
<reference evidence="1 2" key="1">
    <citation type="journal article" date="2012" name="Science">
        <title>The Paleozoic origin of enzymatic lignin decomposition reconstructed from 31 fungal genomes.</title>
        <authorList>
            <person name="Floudas D."/>
            <person name="Binder M."/>
            <person name="Riley R."/>
            <person name="Barry K."/>
            <person name="Blanchette R.A."/>
            <person name="Henrissat B."/>
            <person name="Martinez A.T."/>
            <person name="Otillar R."/>
            <person name="Spatafora J.W."/>
            <person name="Yadav J.S."/>
            <person name="Aerts A."/>
            <person name="Benoit I."/>
            <person name="Boyd A."/>
            <person name="Carlson A."/>
            <person name="Copeland A."/>
            <person name="Coutinho P.M."/>
            <person name="de Vries R.P."/>
            <person name="Ferreira P."/>
            <person name="Findley K."/>
            <person name="Foster B."/>
            <person name="Gaskell J."/>
            <person name="Glotzer D."/>
            <person name="Gorecki P."/>
            <person name="Heitman J."/>
            <person name="Hesse C."/>
            <person name="Hori C."/>
            <person name="Igarashi K."/>
            <person name="Jurgens J.A."/>
            <person name="Kallen N."/>
            <person name="Kersten P."/>
            <person name="Kohler A."/>
            <person name="Kuees U."/>
            <person name="Kumar T.K.A."/>
            <person name="Kuo A."/>
            <person name="LaButti K."/>
            <person name="Larrondo L.F."/>
            <person name="Lindquist E."/>
            <person name="Ling A."/>
            <person name="Lombard V."/>
            <person name="Lucas S."/>
            <person name="Lundell T."/>
            <person name="Martin R."/>
            <person name="McLaughlin D.J."/>
            <person name="Morgenstern I."/>
            <person name="Morin E."/>
            <person name="Murat C."/>
            <person name="Nagy L.G."/>
            <person name="Nolan M."/>
            <person name="Ohm R.A."/>
            <person name="Patyshakuliyeva A."/>
            <person name="Rokas A."/>
            <person name="Ruiz-Duenas F.J."/>
            <person name="Sabat G."/>
            <person name="Salamov A."/>
            <person name="Samejima M."/>
            <person name="Schmutz J."/>
            <person name="Slot J.C."/>
            <person name="St John F."/>
            <person name="Stenlid J."/>
            <person name="Sun H."/>
            <person name="Sun S."/>
            <person name="Syed K."/>
            <person name="Tsang A."/>
            <person name="Wiebenga A."/>
            <person name="Young D."/>
            <person name="Pisabarro A."/>
            <person name="Eastwood D.C."/>
            <person name="Martin F."/>
            <person name="Cullen D."/>
            <person name="Grigoriev I.V."/>
            <person name="Hibbett D.S."/>
        </authorList>
    </citation>
    <scope>NUCLEOTIDE SEQUENCE</scope>
    <source>
        <strain evidence="2">FP-58527</strain>
    </source>
</reference>